<dbReference type="KEGG" id="spsw:Sps_05023"/>
<dbReference type="OrthoDB" id="6267724at2"/>
<dbReference type="Proteomes" id="UP000189545">
    <property type="component" value="Chromosome"/>
</dbReference>
<organism evidence="1 2">
    <name type="scientific">Shewanella psychrophila</name>
    <dbReference type="NCBI Taxonomy" id="225848"/>
    <lineage>
        <taxon>Bacteria</taxon>
        <taxon>Pseudomonadati</taxon>
        <taxon>Pseudomonadota</taxon>
        <taxon>Gammaproteobacteria</taxon>
        <taxon>Alteromonadales</taxon>
        <taxon>Shewanellaceae</taxon>
        <taxon>Shewanella</taxon>
    </lineage>
</organism>
<name>A0A1S6HX81_9GAMM</name>
<evidence type="ECO:0000313" key="1">
    <source>
        <dbReference type="EMBL" id="AQS40101.1"/>
    </source>
</evidence>
<evidence type="ECO:0008006" key="3">
    <source>
        <dbReference type="Google" id="ProtNLM"/>
    </source>
</evidence>
<sequence>MSDKVLGLDEVSKILGKSEATIKRYARENLLTNIGDEDEFKFKEDEVNRYLEFAKRLG</sequence>
<evidence type="ECO:0000313" key="2">
    <source>
        <dbReference type="Proteomes" id="UP000189545"/>
    </source>
</evidence>
<keyword evidence="2" id="KW-1185">Reference proteome</keyword>
<accession>A0A1S6HX81</accession>
<dbReference type="EMBL" id="CP014782">
    <property type="protein sequence ID" value="AQS40101.1"/>
    <property type="molecule type" value="Genomic_DNA"/>
</dbReference>
<reference evidence="1 2" key="1">
    <citation type="submission" date="2016-03" db="EMBL/GenBank/DDBJ databases">
        <title>Complete genome sequence of Shewanella psychrophila WP2, a deep sea bacterium isolated from west Pacific sediment.</title>
        <authorList>
            <person name="Xu G."/>
            <person name="Jian H."/>
        </authorList>
    </citation>
    <scope>NUCLEOTIDE SEQUENCE [LARGE SCALE GENOMIC DNA]</scope>
    <source>
        <strain evidence="1 2">WP2</strain>
    </source>
</reference>
<gene>
    <name evidence="1" type="ORF">Sps_05023</name>
</gene>
<dbReference type="SUPFAM" id="SSF46955">
    <property type="entry name" value="Putative DNA-binding domain"/>
    <property type="match status" value="1"/>
</dbReference>
<dbReference type="AlphaFoldDB" id="A0A1S6HX81"/>
<dbReference type="InterPro" id="IPR009061">
    <property type="entry name" value="DNA-bd_dom_put_sf"/>
</dbReference>
<dbReference type="RefSeq" id="WP_077754934.1">
    <property type="nucleotide sequence ID" value="NZ_CP014782.1"/>
</dbReference>
<protein>
    <recommendedName>
        <fullName evidence="3">Helix-turn-helix domain-containing protein</fullName>
    </recommendedName>
</protein>
<proteinExistence type="predicted"/>